<gene>
    <name evidence="3" type="ORF">SDC9_44151</name>
</gene>
<keyword evidence="1" id="KW-0812">Transmembrane</keyword>
<dbReference type="Pfam" id="PF02517">
    <property type="entry name" value="Rce1-like"/>
    <property type="match status" value="1"/>
</dbReference>
<protein>
    <recommendedName>
        <fullName evidence="2">CAAX prenyl protease 2/Lysostaphin resistance protein A-like domain-containing protein</fullName>
    </recommendedName>
</protein>
<comment type="caution">
    <text evidence="3">The sequence shown here is derived from an EMBL/GenBank/DDBJ whole genome shotgun (WGS) entry which is preliminary data.</text>
</comment>
<feature type="transmembrane region" description="Helical" evidence="1">
    <location>
        <begin position="15"/>
        <end position="34"/>
    </location>
</feature>
<evidence type="ECO:0000259" key="2">
    <source>
        <dbReference type="Pfam" id="PF02517"/>
    </source>
</evidence>
<proteinExistence type="predicted"/>
<evidence type="ECO:0000313" key="3">
    <source>
        <dbReference type="EMBL" id="MPL97954.1"/>
    </source>
</evidence>
<reference evidence="3" key="1">
    <citation type="submission" date="2019-08" db="EMBL/GenBank/DDBJ databases">
        <authorList>
            <person name="Kucharzyk K."/>
            <person name="Murdoch R.W."/>
            <person name="Higgins S."/>
            <person name="Loffler F."/>
        </authorList>
    </citation>
    <scope>NUCLEOTIDE SEQUENCE</scope>
</reference>
<sequence>MNTQEEIERIVDKRITVIAIIVFYVIAVLLRYLTNKTELLAGINSTFIVTILQGIGPAIGALVAIKLFHIHFKMNLKGNFANILIPLSIYWLLPAILIGIVAYFAKGTFPLIAIFTVLIYGLLEEIGWRGFLQQLLVPLPKFVGILIITILWFVWHLNFNLTSSNIIFFFILLLGSWGIGLVAEKTNSLLAVAAFHSLNNFFAELNLQTAILLTILITVWIISIIYRFKLEKISFKSNHNTSP</sequence>
<feature type="transmembrane region" description="Helical" evidence="1">
    <location>
        <begin position="161"/>
        <end position="179"/>
    </location>
</feature>
<feature type="transmembrane region" description="Helical" evidence="1">
    <location>
        <begin position="209"/>
        <end position="228"/>
    </location>
</feature>
<organism evidence="3">
    <name type="scientific">bioreactor metagenome</name>
    <dbReference type="NCBI Taxonomy" id="1076179"/>
    <lineage>
        <taxon>unclassified sequences</taxon>
        <taxon>metagenomes</taxon>
        <taxon>ecological metagenomes</taxon>
    </lineage>
</organism>
<name>A0A644W2J5_9ZZZZ</name>
<keyword evidence="1" id="KW-0472">Membrane</keyword>
<accession>A0A644W2J5</accession>
<dbReference type="InterPro" id="IPR003675">
    <property type="entry name" value="Rce1/LyrA-like_dom"/>
</dbReference>
<feature type="transmembrane region" description="Helical" evidence="1">
    <location>
        <begin position="80"/>
        <end position="101"/>
    </location>
</feature>
<keyword evidence="1" id="KW-1133">Transmembrane helix</keyword>
<dbReference type="GO" id="GO:0080120">
    <property type="term" value="P:CAAX-box protein maturation"/>
    <property type="evidence" value="ECO:0007669"/>
    <property type="project" value="UniProtKB-ARBA"/>
</dbReference>
<evidence type="ECO:0000256" key="1">
    <source>
        <dbReference type="SAM" id="Phobius"/>
    </source>
</evidence>
<feature type="transmembrane region" description="Helical" evidence="1">
    <location>
        <begin position="135"/>
        <end position="155"/>
    </location>
</feature>
<dbReference type="EMBL" id="VSSQ01000582">
    <property type="protein sequence ID" value="MPL97954.1"/>
    <property type="molecule type" value="Genomic_DNA"/>
</dbReference>
<dbReference type="AlphaFoldDB" id="A0A644W2J5"/>
<feature type="domain" description="CAAX prenyl protease 2/Lysostaphin resistance protein A-like" evidence="2">
    <location>
        <begin position="109"/>
        <end position="202"/>
    </location>
</feature>
<dbReference type="GO" id="GO:0004175">
    <property type="term" value="F:endopeptidase activity"/>
    <property type="evidence" value="ECO:0007669"/>
    <property type="project" value="UniProtKB-ARBA"/>
</dbReference>
<feature type="transmembrane region" description="Helical" evidence="1">
    <location>
        <begin position="107"/>
        <end position="123"/>
    </location>
</feature>
<feature type="transmembrane region" description="Helical" evidence="1">
    <location>
        <begin position="46"/>
        <end position="68"/>
    </location>
</feature>